<reference evidence="2" key="1">
    <citation type="submission" date="2015-11" db="EMBL/GenBank/DDBJ databases">
        <authorList>
            <person name="Varghese N."/>
        </authorList>
    </citation>
    <scope>NUCLEOTIDE SEQUENCE [LARGE SCALE GENOMIC DNA]</scope>
    <source>
        <strain evidence="2">JGI-23</strain>
    </source>
</reference>
<dbReference type="RefSeq" id="WP_092347811.1">
    <property type="nucleotide sequence ID" value="NZ_CZVW01000004.1"/>
</dbReference>
<evidence type="ECO:0000313" key="1">
    <source>
        <dbReference type="EMBL" id="CUS98249.1"/>
    </source>
</evidence>
<gene>
    <name evidence="1" type="ORF">JGI23_00445</name>
</gene>
<dbReference type="EMBL" id="CZVW01000004">
    <property type="protein sequence ID" value="CUS98249.1"/>
    <property type="molecule type" value="Genomic_DNA"/>
</dbReference>
<dbReference type="AlphaFoldDB" id="A0A0P1MRA3"/>
<dbReference type="OrthoDB" id="9792675at2"/>
<evidence type="ECO:0000313" key="2">
    <source>
        <dbReference type="Proteomes" id="UP000199197"/>
    </source>
</evidence>
<name>A0A0P1MRA3_9BACT</name>
<accession>A0A0P1MRA3</accession>
<keyword evidence="2" id="KW-1185">Reference proteome</keyword>
<proteinExistence type="predicted"/>
<dbReference type="Proteomes" id="UP000199197">
    <property type="component" value="Unassembled WGS sequence"/>
</dbReference>
<sequence length="190" mass="21739">MNLQSLIKYVLVLLTFLNSETFSGIKEAIKFAREGLERAVELAPKVKKRKSFDSRSFYPGEAKIFYRVSIKRDTTNEVIIKSTGYSEIDEASFEIKISNAGKIENLEKTLVLAWEMLNRKSFIKAERKTDKIETKIGGYDVEINVKFEGSEQAEVKIAKIKIKVSNPDEKFESATIESIRRYKVSDGSFF</sequence>
<organism evidence="1 2">
    <name type="scientific">Candidatus Chryseopegocella kryptomonas</name>
    <dbReference type="NCBI Taxonomy" id="1633643"/>
    <lineage>
        <taxon>Bacteria</taxon>
        <taxon>Pseudomonadati</taxon>
        <taxon>Candidatus Kryptoniota</taxon>
        <taxon>Candidatus Chryseopegocella</taxon>
    </lineage>
</organism>
<protein>
    <submittedName>
        <fullName evidence="1">Uncharacterized protein</fullName>
    </submittedName>
</protein>